<evidence type="ECO:0000256" key="1">
    <source>
        <dbReference type="SAM" id="SignalP"/>
    </source>
</evidence>
<accession>A0A813QFB3</accession>
<evidence type="ECO:0000313" key="3">
    <source>
        <dbReference type="EMBL" id="CAF0730128.1"/>
    </source>
</evidence>
<evidence type="ECO:0000313" key="11">
    <source>
        <dbReference type="Proteomes" id="UP000663832"/>
    </source>
</evidence>
<feature type="chain" id="PRO_5036409175" evidence="1">
    <location>
        <begin position="26"/>
        <end position="95"/>
    </location>
</feature>
<dbReference type="EMBL" id="CAJOBB010000091">
    <property type="protein sequence ID" value="CAF3556828.1"/>
    <property type="molecule type" value="Genomic_DNA"/>
</dbReference>
<feature type="signal peptide" evidence="1">
    <location>
        <begin position="1"/>
        <end position="25"/>
    </location>
</feature>
<dbReference type="Proteomes" id="UP000663845">
    <property type="component" value="Unassembled WGS sequence"/>
</dbReference>
<evidence type="ECO:0000313" key="2">
    <source>
        <dbReference type="EMBL" id="CAF0716490.1"/>
    </source>
</evidence>
<dbReference type="EMBL" id="CAJNON010000008">
    <property type="protein sequence ID" value="CAF0758101.1"/>
    <property type="molecule type" value="Genomic_DNA"/>
</dbReference>
<organism evidence="6 11">
    <name type="scientific">Adineta steineri</name>
    <dbReference type="NCBI Taxonomy" id="433720"/>
    <lineage>
        <taxon>Eukaryota</taxon>
        <taxon>Metazoa</taxon>
        <taxon>Spiralia</taxon>
        <taxon>Gnathifera</taxon>
        <taxon>Rotifera</taxon>
        <taxon>Eurotatoria</taxon>
        <taxon>Bdelloidea</taxon>
        <taxon>Adinetida</taxon>
        <taxon>Adinetidae</taxon>
        <taxon>Adineta</taxon>
    </lineage>
</organism>
<dbReference type="EMBL" id="CAJOAZ010000434">
    <property type="protein sequence ID" value="CAF3647761.1"/>
    <property type="molecule type" value="Genomic_DNA"/>
</dbReference>
<sequence>MHSRVIILACSVAVLLLMVSSSAIAADDQHYPRVGKMPGGAWLSAHQLQQLNKRGRFVFRDAPNVHHFDAADVDALINEDVHDAESNLNKRNWRL</sequence>
<keyword evidence="1" id="KW-0732">Signal</keyword>
<dbReference type="Proteomes" id="UP000663860">
    <property type="component" value="Unassembled WGS sequence"/>
</dbReference>
<proteinExistence type="predicted"/>
<dbReference type="Proteomes" id="UP000663881">
    <property type="component" value="Unassembled WGS sequence"/>
</dbReference>
<dbReference type="Proteomes" id="UP000663877">
    <property type="component" value="Unassembled WGS sequence"/>
</dbReference>
<comment type="caution">
    <text evidence="6">The sequence shown here is derived from an EMBL/GenBank/DDBJ whole genome shotgun (WGS) entry which is preliminary data.</text>
</comment>
<evidence type="ECO:0000313" key="4">
    <source>
        <dbReference type="EMBL" id="CAF0758101.1"/>
    </source>
</evidence>
<dbReference type="AlphaFoldDB" id="A0A813QFB3"/>
<evidence type="ECO:0000313" key="5">
    <source>
        <dbReference type="EMBL" id="CAF0763999.1"/>
    </source>
</evidence>
<keyword evidence="11" id="KW-1185">Reference proteome</keyword>
<evidence type="ECO:0000313" key="7">
    <source>
        <dbReference type="EMBL" id="CAF0923532.1"/>
    </source>
</evidence>
<dbReference type="Proteomes" id="UP000663868">
    <property type="component" value="Unassembled WGS sequence"/>
</dbReference>
<dbReference type="OrthoDB" id="10018864at2759"/>
<protein>
    <submittedName>
        <fullName evidence="6">Uncharacterized protein</fullName>
    </submittedName>
</protein>
<dbReference type="EMBL" id="CAJOAY010000252">
    <property type="protein sequence ID" value="CAF3603906.1"/>
    <property type="molecule type" value="Genomic_DNA"/>
</dbReference>
<dbReference type="Proteomes" id="UP000663832">
    <property type="component" value="Unassembled WGS sequence"/>
</dbReference>
<dbReference type="Proteomes" id="UP000663844">
    <property type="component" value="Unassembled WGS sequence"/>
</dbReference>
<evidence type="ECO:0000313" key="8">
    <source>
        <dbReference type="EMBL" id="CAF3556828.1"/>
    </source>
</evidence>
<evidence type="ECO:0000313" key="6">
    <source>
        <dbReference type="EMBL" id="CAF0766274.1"/>
    </source>
</evidence>
<dbReference type="EMBL" id="CAJNOM010000007">
    <property type="protein sequence ID" value="CAF0766274.1"/>
    <property type="molecule type" value="Genomic_DNA"/>
</dbReference>
<dbReference type="EMBL" id="CAJNOG010000005">
    <property type="protein sequence ID" value="CAF0730128.1"/>
    <property type="molecule type" value="Genomic_DNA"/>
</dbReference>
<dbReference type="EMBL" id="CAJNOM010000007">
    <property type="protein sequence ID" value="CAF0763999.1"/>
    <property type="molecule type" value="Genomic_DNA"/>
</dbReference>
<gene>
    <name evidence="7" type="ORF">BJG266_LOCUS11668</name>
    <name evidence="2" type="ORF">IZO911_LOCUS1119</name>
    <name evidence="3" type="ORF">JYZ213_LOCUS1125</name>
    <name evidence="8" type="ORF">KXQ929_LOCUS2933</name>
    <name evidence="9" type="ORF">OKA104_LOCUS6764</name>
    <name evidence="10" type="ORF">OXD698_LOCUS8840</name>
    <name evidence="5" type="ORF">QVE165_LOCUS2218</name>
    <name evidence="6" type="ORF">QVE165_LOCUS2349</name>
    <name evidence="4" type="ORF">VCS650_LOCUS1646</name>
</gene>
<evidence type="ECO:0000313" key="10">
    <source>
        <dbReference type="EMBL" id="CAF3647761.1"/>
    </source>
</evidence>
<evidence type="ECO:0000313" key="9">
    <source>
        <dbReference type="EMBL" id="CAF3603906.1"/>
    </source>
</evidence>
<name>A0A813QFB3_9BILA</name>
<dbReference type="EMBL" id="CAJNOI010000043">
    <property type="protein sequence ID" value="CAF0923532.1"/>
    <property type="molecule type" value="Genomic_DNA"/>
</dbReference>
<dbReference type="EMBL" id="CAJNOE010000005">
    <property type="protein sequence ID" value="CAF0716490.1"/>
    <property type="molecule type" value="Genomic_DNA"/>
</dbReference>
<dbReference type="Proteomes" id="UP000663891">
    <property type="component" value="Unassembled WGS sequence"/>
</dbReference>
<reference evidence="6" key="1">
    <citation type="submission" date="2021-02" db="EMBL/GenBank/DDBJ databases">
        <authorList>
            <person name="Nowell W R."/>
        </authorList>
    </citation>
    <scope>NUCLEOTIDE SEQUENCE</scope>
</reference>